<comment type="caution">
    <text evidence="3">The sequence shown here is derived from an EMBL/GenBank/DDBJ whole genome shotgun (WGS) entry which is preliminary data.</text>
</comment>
<feature type="transmembrane region" description="Helical" evidence="1">
    <location>
        <begin position="431"/>
        <end position="449"/>
    </location>
</feature>
<dbReference type="Proteomes" id="UP001589810">
    <property type="component" value="Unassembled WGS sequence"/>
</dbReference>
<feature type="transmembrane region" description="Helical" evidence="1">
    <location>
        <begin position="584"/>
        <end position="610"/>
    </location>
</feature>
<evidence type="ECO:0000313" key="4">
    <source>
        <dbReference type="Proteomes" id="UP001589810"/>
    </source>
</evidence>
<dbReference type="InterPro" id="IPR029030">
    <property type="entry name" value="Caspase-like_dom_sf"/>
</dbReference>
<keyword evidence="1" id="KW-0472">Membrane</keyword>
<proteinExistence type="predicted"/>
<evidence type="ECO:0000259" key="2">
    <source>
        <dbReference type="Pfam" id="PF00656"/>
    </source>
</evidence>
<dbReference type="InterPro" id="IPR011600">
    <property type="entry name" value="Pept_C14_caspase"/>
</dbReference>
<feature type="transmembrane region" description="Helical" evidence="1">
    <location>
        <begin position="622"/>
        <end position="644"/>
    </location>
</feature>
<protein>
    <submittedName>
        <fullName evidence="3">Caspase family protein</fullName>
    </submittedName>
</protein>
<dbReference type="NCBIfam" id="NF047832">
    <property type="entry name" value="caspase_w_EACC1"/>
    <property type="match status" value="1"/>
</dbReference>
<organism evidence="3 4">
    <name type="scientific">Kutzneria chonburiensis</name>
    <dbReference type="NCBI Taxonomy" id="1483604"/>
    <lineage>
        <taxon>Bacteria</taxon>
        <taxon>Bacillati</taxon>
        <taxon>Actinomycetota</taxon>
        <taxon>Actinomycetes</taxon>
        <taxon>Pseudonocardiales</taxon>
        <taxon>Pseudonocardiaceae</taxon>
        <taxon>Kutzneria</taxon>
    </lineage>
</organism>
<dbReference type="InterPro" id="IPR018247">
    <property type="entry name" value="EF_Hand_1_Ca_BS"/>
</dbReference>
<feature type="domain" description="Peptidase C14 caspase" evidence="2">
    <location>
        <begin position="4"/>
        <end position="234"/>
    </location>
</feature>
<dbReference type="PANTHER" id="PTHR22576">
    <property type="entry name" value="MUCOSA ASSOCIATED LYMPHOID TISSUE LYMPHOMA TRANSLOCATION PROTEIN 1/PARACASPASE"/>
    <property type="match status" value="1"/>
</dbReference>
<keyword evidence="1" id="KW-1133">Transmembrane helix</keyword>
<feature type="transmembrane region" description="Helical" evidence="1">
    <location>
        <begin position="552"/>
        <end position="572"/>
    </location>
</feature>
<dbReference type="RefSeq" id="WP_273940169.1">
    <property type="nucleotide sequence ID" value="NZ_CP097263.1"/>
</dbReference>
<name>A0ABV6MTH4_9PSEU</name>
<dbReference type="InterPro" id="IPR052039">
    <property type="entry name" value="Caspase-related_regulators"/>
</dbReference>
<gene>
    <name evidence="3" type="ORF">ACFFH7_19100</name>
</gene>
<dbReference type="PROSITE" id="PS00018">
    <property type="entry name" value="EF_HAND_1"/>
    <property type="match status" value="1"/>
</dbReference>
<accession>A0ABV6MTH4</accession>
<feature type="transmembrane region" description="Helical" evidence="1">
    <location>
        <begin position="664"/>
        <end position="685"/>
    </location>
</feature>
<feature type="transmembrane region" description="Helical" evidence="1">
    <location>
        <begin position="513"/>
        <end position="531"/>
    </location>
</feature>
<dbReference type="Gene3D" id="3.40.50.1460">
    <property type="match status" value="1"/>
</dbReference>
<evidence type="ECO:0000256" key="1">
    <source>
        <dbReference type="SAM" id="Phobius"/>
    </source>
</evidence>
<dbReference type="Pfam" id="PF00656">
    <property type="entry name" value="Peptidase_C14"/>
    <property type="match status" value="1"/>
</dbReference>
<keyword evidence="4" id="KW-1185">Reference proteome</keyword>
<evidence type="ECO:0000313" key="3">
    <source>
        <dbReference type="EMBL" id="MFC0543618.1"/>
    </source>
</evidence>
<keyword evidence="1" id="KW-0812">Transmembrane</keyword>
<sequence>MGARRALVVATGSYEHRGLRRLAAPAHDADALRAVLADPELGGFEVDVARDLPSHQIQRRVADFLASAARDDVLLLHFSCHGLKNAAGELFLAGSDTVPNRLSATAVAARFVNDELAECRAQHVALLLDCCFGGAFAKGSVSRAVDDVDVEQSFPQRPGRSRVVITASSATEYAFEGEELAESGRLQPSLFTEAVVEGLRTGDADLNGDGSVDLDELYKYVYARVTAATAHQTPHQSGGGHGASLLVARTPLARRIAPSDVPESLAVQAKDLDATVRLAAVGSLRTLLVGDDVAVAAGALMLLQGLTGDDSVAVRTAAVEALVVAQLRPSPTLVELGEVTEQTVAFAGAPLARIFHVTTETRWLRVSHEGGAVIVRADPAAYPEGYGELRGDFTVTSRLGPVVVPVVCRPAGRLWARATIPAPDLTRFRDWRVLFGVAVALLVVVLGAATDMLGHSTFLGFVYEALRWGPLLVGIPLLERTGPPRIVGHGIVTANAVFLLVDSLGSLHSVGNVWSWLQLVLAAALLVLLGIRLWPFDQVPRRVTLVPPTQRPLAWVTIGAAVVELVLLLAAVPYVDSAGFDNSFTISGVVGLVAGLLAVVPWAGLCVLAVLARTVTAPQRLFVTAAIVAYAGPEVFFMLGSLLLGDTFTYVGDDVWGPHVSAPWFALLHGVVTAALAGSAIARVYRRV</sequence>
<reference evidence="3 4" key="1">
    <citation type="submission" date="2024-09" db="EMBL/GenBank/DDBJ databases">
        <authorList>
            <person name="Sun Q."/>
            <person name="Mori K."/>
        </authorList>
    </citation>
    <scope>NUCLEOTIDE SEQUENCE [LARGE SCALE GENOMIC DNA]</scope>
    <source>
        <strain evidence="3 4">TBRC 1432</strain>
    </source>
</reference>
<dbReference type="PANTHER" id="PTHR22576:SF37">
    <property type="entry name" value="MUCOSA-ASSOCIATED LYMPHOID TISSUE LYMPHOMA TRANSLOCATION PROTEIN 1"/>
    <property type="match status" value="1"/>
</dbReference>
<dbReference type="SUPFAM" id="SSF52129">
    <property type="entry name" value="Caspase-like"/>
    <property type="match status" value="1"/>
</dbReference>
<dbReference type="EMBL" id="JBHLUD010000006">
    <property type="protein sequence ID" value="MFC0543618.1"/>
    <property type="molecule type" value="Genomic_DNA"/>
</dbReference>